<evidence type="ECO:0000313" key="8">
    <source>
        <dbReference type="EMBL" id="SNT41871.1"/>
    </source>
</evidence>
<evidence type="ECO:0000256" key="3">
    <source>
        <dbReference type="ARBA" id="ARBA00023186"/>
    </source>
</evidence>
<evidence type="ECO:0000256" key="5">
    <source>
        <dbReference type="ARBA" id="ARBA00045658"/>
    </source>
</evidence>
<evidence type="ECO:0000256" key="6">
    <source>
        <dbReference type="ARBA" id="ARBA00049117"/>
    </source>
</evidence>
<keyword evidence="2" id="KW-0378">Hydrolase</keyword>
<feature type="domain" description="CobW C-terminal" evidence="7">
    <location>
        <begin position="237"/>
        <end position="329"/>
    </location>
</feature>
<dbReference type="InterPro" id="IPR011629">
    <property type="entry name" value="CobW-like_C"/>
</dbReference>
<reference evidence="8 9" key="1">
    <citation type="submission" date="2017-06" db="EMBL/GenBank/DDBJ databases">
        <authorList>
            <person name="Kim H.J."/>
            <person name="Triplett B.A."/>
        </authorList>
    </citation>
    <scope>NUCLEOTIDE SEQUENCE [LARGE SCALE GENOMIC DNA]</scope>
    <source>
        <strain evidence="8 9">DSM 29339</strain>
    </source>
</reference>
<dbReference type="SUPFAM" id="SSF90002">
    <property type="entry name" value="Hypothetical protein YjiA, C-terminal domain"/>
    <property type="match status" value="1"/>
</dbReference>
<dbReference type="EMBL" id="FZOY01000020">
    <property type="protein sequence ID" value="SNT41871.1"/>
    <property type="molecule type" value="Genomic_DNA"/>
</dbReference>
<keyword evidence="1" id="KW-0547">Nucleotide-binding</keyword>
<dbReference type="Gene3D" id="3.40.50.300">
    <property type="entry name" value="P-loop containing nucleotide triphosphate hydrolases"/>
    <property type="match status" value="1"/>
</dbReference>
<dbReference type="RefSeq" id="WP_089235601.1">
    <property type="nucleotide sequence ID" value="NZ_FZOY01000020.1"/>
</dbReference>
<dbReference type="PANTHER" id="PTHR13748">
    <property type="entry name" value="COBW-RELATED"/>
    <property type="match status" value="1"/>
</dbReference>
<evidence type="ECO:0000256" key="2">
    <source>
        <dbReference type="ARBA" id="ARBA00022801"/>
    </source>
</evidence>
<proteinExistence type="inferred from homology"/>
<dbReference type="AlphaFoldDB" id="A0A239MGS4"/>
<organism evidence="8 9">
    <name type="scientific">Tropicimonas sediminicola</name>
    <dbReference type="NCBI Taxonomy" id="1031541"/>
    <lineage>
        <taxon>Bacteria</taxon>
        <taxon>Pseudomonadati</taxon>
        <taxon>Pseudomonadota</taxon>
        <taxon>Alphaproteobacteria</taxon>
        <taxon>Rhodobacterales</taxon>
        <taxon>Roseobacteraceae</taxon>
        <taxon>Tropicimonas</taxon>
    </lineage>
</organism>
<dbReference type="Pfam" id="PF07683">
    <property type="entry name" value="CobW_C"/>
    <property type="match status" value="1"/>
</dbReference>
<protein>
    <submittedName>
        <fullName evidence="8">GTPase, G3E family</fullName>
    </submittedName>
</protein>
<dbReference type="Gene3D" id="3.30.1220.10">
    <property type="entry name" value="CobW-like, C-terminal domain"/>
    <property type="match status" value="1"/>
</dbReference>
<comment type="catalytic activity">
    <reaction evidence="6">
        <text>GTP + H2O = GDP + phosphate + H(+)</text>
        <dbReference type="Rhea" id="RHEA:19669"/>
        <dbReference type="ChEBI" id="CHEBI:15377"/>
        <dbReference type="ChEBI" id="CHEBI:15378"/>
        <dbReference type="ChEBI" id="CHEBI:37565"/>
        <dbReference type="ChEBI" id="CHEBI:43474"/>
        <dbReference type="ChEBI" id="CHEBI:58189"/>
    </reaction>
    <physiologicalReaction direction="left-to-right" evidence="6">
        <dbReference type="Rhea" id="RHEA:19670"/>
    </physiologicalReaction>
</comment>
<keyword evidence="9" id="KW-1185">Reference proteome</keyword>
<dbReference type="InterPro" id="IPR027417">
    <property type="entry name" value="P-loop_NTPase"/>
</dbReference>
<evidence type="ECO:0000256" key="4">
    <source>
        <dbReference type="ARBA" id="ARBA00034320"/>
    </source>
</evidence>
<dbReference type="CDD" id="cd03112">
    <property type="entry name" value="CobW-like"/>
    <property type="match status" value="1"/>
</dbReference>
<dbReference type="InterPro" id="IPR036627">
    <property type="entry name" value="CobW-likC_sf"/>
</dbReference>
<name>A0A239MGS4_9RHOB</name>
<evidence type="ECO:0000313" key="9">
    <source>
        <dbReference type="Proteomes" id="UP000198426"/>
    </source>
</evidence>
<dbReference type="OrthoDB" id="9808822at2"/>
<dbReference type="Proteomes" id="UP000198426">
    <property type="component" value="Unassembled WGS sequence"/>
</dbReference>
<dbReference type="GO" id="GO:0016787">
    <property type="term" value="F:hydrolase activity"/>
    <property type="evidence" value="ECO:0007669"/>
    <property type="project" value="UniProtKB-KW"/>
</dbReference>
<dbReference type="InterPro" id="IPR051316">
    <property type="entry name" value="Zinc-reg_GTPase_activator"/>
</dbReference>
<dbReference type="Pfam" id="PF02492">
    <property type="entry name" value="cobW"/>
    <property type="match status" value="1"/>
</dbReference>
<gene>
    <name evidence="8" type="ORF">SAMN05421757_12010</name>
</gene>
<dbReference type="SMART" id="SM00833">
    <property type="entry name" value="CobW_C"/>
    <property type="match status" value="1"/>
</dbReference>
<accession>A0A239MGS4</accession>
<evidence type="ECO:0000256" key="1">
    <source>
        <dbReference type="ARBA" id="ARBA00022741"/>
    </source>
</evidence>
<dbReference type="InterPro" id="IPR003495">
    <property type="entry name" value="CobW/HypB/UreG_nucleotide-bd"/>
</dbReference>
<comment type="similarity">
    <text evidence="4">Belongs to the SIMIBI class G3E GTPase family. ZNG1 subfamily.</text>
</comment>
<evidence type="ECO:0000259" key="7">
    <source>
        <dbReference type="SMART" id="SM00833"/>
    </source>
</evidence>
<comment type="function">
    <text evidence="5">Zinc chaperone that directly transfers zinc cofactor to target proteins, thereby activating them. Zinc is transferred from the CXCC motif in the GTPase domain to the zinc binding site in target proteins in a process requiring GTP hydrolysis.</text>
</comment>
<sequence>MIEFGSASAVPVTILTGFLGAGKTTLLNRILTGNHGLRVAVLVNDFGSINVDADLVVGIEDDVMSLANGCVCCSIRDDLIETVEAVLARPERPEYILLEASGVSDPSSIAMTFTDQRFRDKIRLDSIMCLVDAEQVFAAPEQMELKLRQIAFSDMVILNKVDLVEQKTVQKVHDWLKSRFRRYRLVEAVNADVPLEILLSVGRFAAEQLDAEVPDHVHGPRCGCPEHAHHHDHAAKFSTTMLRSDLPVNLSGLRDAIKGLPGEVYRVKGFVYSEEDPEHRIVVQVVGKRIDIARDGKWGTRKPETRLVAIGAPGAVSEDTLGRVFLEVA</sequence>
<keyword evidence="3" id="KW-0143">Chaperone</keyword>
<dbReference type="SUPFAM" id="SSF52540">
    <property type="entry name" value="P-loop containing nucleoside triphosphate hydrolases"/>
    <property type="match status" value="1"/>
</dbReference>
<dbReference type="GO" id="GO:0000166">
    <property type="term" value="F:nucleotide binding"/>
    <property type="evidence" value="ECO:0007669"/>
    <property type="project" value="UniProtKB-KW"/>
</dbReference>